<evidence type="ECO:0000256" key="1">
    <source>
        <dbReference type="SAM" id="MobiDB-lite"/>
    </source>
</evidence>
<dbReference type="Proteomes" id="UP001629113">
    <property type="component" value="Unassembled WGS sequence"/>
</dbReference>
<reference evidence="2 3" key="1">
    <citation type="submission" date="2024-06" db="EMBL/GenBank/DDBJ databases">
        <title>Complete genome of Phlyctema vagabunda strain 19-DSS-EL-015.</title>
        <authorList>
            <person name="Fiorenzani C."/>
        </authorList>
    </citation>
    <scope>NUCLEOTIDE SEQUENCE [LARGE SCALE GENOMIC DNA]</scope>
    <source>
        <strain evidence="2 3">19-DSS-EL-015</strain>
    </source>
</reference>
<keyword evidence="3" id="KW-1185">Reference proteome</keyword>
<organism evidence="2 3">
    <name type="scientific">Phlyctema vagabunda</name>
    <dbReference type="NCBI Taxonomy" id="108571"/>
    <lineage>
        <taxon>Eukaryota</taxon>
        <taxon>Fungi</taxon>
        <taxon>Dikarya</taxon>
        <taxon>Ascomycota</taxon>
        <taxon>Pezizomycotina</taxon>
        <taxon>Leotiomycetes</taxon>
        <taxon>Helotiales</taxon>
        <taxon>Dermateaceae</taxon>
        <taxon>Phlyctema</taxon>
    </lineage>
</organism>
<name>A0ABR4PYE5_9HELO</name>
<dbReference type="EMBL" id="JBFCZG010000001">
    <property type="protein sequence ID" value="KAL3428276.1"/>
    <property type="molecule type" value="Genomic_DNA"/>
</dbReference>
<evidence type="ECO:0000313" key="3">
    <source>
        <dbReference type="Proteomes" id="UP001629113"/>
    </source>
</evidence>
<comment type="caution">
    <text evidence="2">The sequence shown here is derived from an EMBL/GenBank/DDBJ whole genome shotgun (WGS) entry which is preliminary data.</text>
</comment>
<evidence type="ECO:0000313" key="2">
    <source>
        <dbReference type="EMBL" id="KAL3428276.1"/>
    </source>
</evidence>
<accession>A0ABR4PYE5</accession>
<feature type="region of interest" description="Disordered" evidence="1">
    <location>
        <begin position="63"/>
        <end position="101"/>
    </location>
</feature>
<gene>
    <name evidence="2" type="ORF">PVAG01_01785</name>
</gene>
<proteinExistence type="predicted"/>
<sequence>MVSLSASTITSILRYVSFRMDAKVANSSYANVKHTQLSKIGLSVHQGKSQSQEQSRLKTSGIAVEIDNTKDSTNSNSGFIPSRGRIPADSESLDELDGNQPSNGLVRYTATSANFADRKGDVNSNAIGRTANRATPDGLMMINLRPSVIRFGHEILDDDSLIQAFDNLTACIDQYVLHYIVSEPERWLLKDTNRVHGNNLIPHHVPILRRIFGVPIGVPIKQKIFHLEPDDTLPTKLVVRGLLAYIVQEIVFRKSSIFPDDSILANILQEVGNPEVRSILIQEHRFRLQLRDPELRKRIAQVNEDDLKRLNQVMACVISSDPDTQGRHRELAKLANELNARISSYTRAKWTCIWATHGTNFNPAIHELSGNSMHLDGWFQADDSAS</sequence>
<protein>
    <submittedName>
        <fullName evidence="2">Uncharacterized protein</fullName>
    </submittedName>
</protein>